<sequence length="300" mass="32724">MVICRTQEDVVIRTWTGLGFVSLSFLLALSMCENGFTESGRGVVRVRGSESMAHIMTMYAGEFSSPDRSCTIVVSGGANESGMETLFSGEAEVAMISNRLSKKEIEAAKSKGLDLQEAAIGWGGIVVIVNPANPVVSLTVDQARKLFVGELTSWTQVGGQEKPVQVIAINESVRSGSHKYLAEDFLHGNFAPGAKLVSFFRSIPAAVGEDENAIGLIRMRNLERLIEQGMDKKIKVVALKKDDRSPAIAPTRESIDEGTYPITRPYLLCVPANRANTCTMEFFKFCAARNPRPRDLESKN</sequence>
<evidence type="ECO:0000313" key="3">
    <source>
        <dbReference type="EMBL" id="AFM28132.1"/>
    </source>
</evidence>
<dbReference type="PANTHER" id="PTHR30570:SF1">
    <property type="entry name" value="PHOSPHATE-BINDING PROTEIN PSTS"/>
    <property type="match status" value="1"/>
</dbReference>
<evidence type="ECO:0000313" key="4">
    <source>
        <dbReference type="Proteomes" id="UP000006055"/>
    </source>
</evidence>
<accession>I4CEZ1</accession>
<organism evidence="3 4">
    <name type="scientific">Desulfomonile tiedjei (strain ATCC 49306 / DSM 6799 / DCB-1)</name>
    <dbReference type="NCBI Taxonomy" id="706587"/>
    <lineage>
        <taxon>Bacteria</taxon>
        <taxon>Pseudomonadati</taxon>
        <taxon>Thermodesulfobacteriota</taxon>
        <taxon>Desulfomonilia</taxon>
        <taxon>Desulfomonilales</taxon>
        <taxon>Desulfomonilaceae</taxon>
        <taxon>Desulfomonile</taxon>
    </lineage>
</organism>
<dbReference type="InterPro" id="IPR024370">
    <property type="entry name" value="PBP_domain"/>
</dbReference>
<dbReference type="InterPro" id="IPR050811">
    <property type="entry name" value="Phosphate_ABC_transporter"/>
</dbReference>
<dbReference type="Proteomes" id="UP000006055">
    <property type="component" value="Chromosome"/>
</dbReference>
<protein>
    <submittedName>
        <fullName evidence="3">Phosphate ABC transporter substrate-binding protein, PhoT family</fullName>
    </submittedName>
</protein>
<name>I4CEZ1_DESTA</name>
<dbReference type="PANTHER" id="PTHR30570">
    <property type="entry name" value="PERIPLASMIC PHOSPHATE BINDING COMPONENT OF PHOSPHATE ABC TRANSPORTER"/>
    <property type="match status" value="1"/>
</dbReference>
<dbReference type="Gene3D" id="3.40.190.10">
    <property type="entry name" value="Periplasmic binding protein-like II"/>
    <property type="match status" value="2"/>
</dbReference>
<dbReference type="Pfam" id="PF12849">
    <property type="entry name" value="PBP_like_2"/>
    <property type="match status" value="1"/>
</dbReference>
<dbReference type="AlphaFoldDB" id="I4CEZ1"/>
<keyword evidence="4" id="KW-1185">Reference proteome</keyword>
<dbReference type="HOGENOM" id="CLU_026228_5_1_7"/>
<keyword evidence="1" id="KW-0732">Signal</keyword>
<evidence type="ECO:0000259" key="2">
    <source>
        <dbReference type="Pfam" id="PF12849"/>
    </source>
</evidence>
<dbReference type="eggNOG" id="COG0226">
    <property type="taxonomic scope" value="Bacteria"/>
</dbReference>
<dbReference type="SUPFAM" id="SSF53850">
    <property type="entry name" value="Periplasmic binding protein-like II"/>
    <property type="match status" value="1"/>
</dbReference>
<feature type="domain" description="PBP" evidence="2">
    <location>
        <begin position="39"/>
        <end position="285"/>
    </location>
</feature>
<dbReference type="EMBL" id="CP003360">
    <property type="protein sequence ID" value="AFM28132.1"/>
    <property type="molecule type" value="Genomic_DNA"/>
</dbReference>
<dbReference type="STRING" id="706587.Desti_5550"/>
<proteinExistence type="predicted"/>
<evidence type="ECO:0000256" key="1">
    <source>
        <dbReference type="ARBA" id="ARBA00022729"/>
    </source>
</evidence>
<gene>
    <name evidence="3" type="ordered locus">Desti_5550</name>
</gene>
<dbReference type="KEGG" id="dti:Desti_5550"/>
<reference evidence="4" key="1">
    <citation type="submission" date="2012-06" db="EMBL/GenBank/DDBJ databases">
        <title>Complete sequence of chromosome of Desulfomonile tiedjei DSM 6799.</title>
        <authorList>
            <person name="Lucas S."/>
            <person name="Copeland A."/>
            <person name="Lapidus A."/>
            <person name="Glavina del Rio T."/>
            <person name="Dalin E."/>
            <person name="Tice H."/>
            <person name="Bruce D."/>
            <person name="Goodwin L."/>
            <person name="Pitluck S."/>
            <person name="Peters L."/>
            <person name="Ovchinnikova G."/>
            <person name="Zeytun A."/>
            <person name="Lu M."/>
            <person name="Kyrpides N."/>
            <person name="Mavromatis K."/>
            <person name="Ivanova N."/>
            <person name="Brettin T."/>
            <person name="Detter J.C."/>
            <person name="Han C."/>
            <person name="Larimer F."/>
            <person name="Land M."/>
            <person name="Hauser L."/>
            <person name="Markowitz V."/>
            <person name="Cheng J.-F."/>
            <person name="Hugenholtz P."/>
            <person name="Woyke T."/>
            <person name="Wu D."/>
            <person name="Spring S."/>
            <person name="Schroeder M."/>
            <person name="Brambilla E."/>
            <person name="Klenk H.-P."/>
            <person name="Eisen J.A."/>
        </authorList>
    </citation>
    <scope>NUCLEOTIDE SEQUENCE [LARGE SCALE GENOMIC DNA]</scope>
    <source>
        <strain evidence="4">ATCC 49306 / DSM 6799 / DCB-1</strain>
    </source>
</reference>